<dbReference type="InterPro" id="IPR023296">
    <property type="entry name" value="Glyco_hydro_beta-prop_sf"/>
</dbReference>
<feature type="compositionally biased region" description="Polar residues" evidence="1">
    <location>
        <begin position="107"/>
        <end position="118"/>
    </location>
</feature>
<keyword evidence="2" id="KW-0472">Membrane</keyword>
<feature type="transmembrane region" description="Helical" evidence="2">
    <location>
        <begin position="53"/>
        <end position="72"/>
    </location>
</feature>
<dbReference type="RefSeq" id="XP_018248002.1">
    <property type="nucleotide sequence ID" value="XM_018389683.1"/>
</dbReference>
<dbReference type="EMBL" id="DS231708">
    <property type="protein sequence ID" value="KNB09957.1"/>
    <property type="molecule type" value="Genomic_DNA"/>
</dbReference>
<dbReference type="KEGG" id="fox:FOXG_10375"/>
<dbReference type="GeneID" id="28951858"/>
<dbReference type="VEuPathDB" id="FungiDB:FOXG_10375"/>
<keyword evidence="2" id="KW-1133">Transmembrane helix</keyword>
<evidence type="ECO:0000313" key="3">
    <source>
        <dbReference type="EMBL" id="KNB09957.1"/>
    </source>
</evidence>
<accession>A0A0J9WQ08</accession>
<keyword evidence="2" id="KW-0812">Transmembrane</keyword>
<sequence length="507" mass="57435">MTYGAVTVTISCIVIVQGLHRTPPASNSILRHIRFFTTCIECFKMLVRDSRKLVLFVIPVFLLVIFALKLYLDPSSFPAHVQGWVPSQLKKSPGDEQELLADEEPSTTKALPVQSSPAAKTDTPEDKPFGEGIVPQDVSATHIEVFSLSTKDKKFFEIDFRDFTALNPNLIPHPTLENTWIVVAQWLQEGGNSLWFAELVCNAAFQDGVLRCLHSPTTLPVTATVGGDKCQGDMAYFHMNMGPHDARVFYGPDRPYTTYGSNSIHTCFGQFVQDFRTLTGWSGDMESLGVFRVGTELQRPLPWNVVEKNWFLFWDSNGNMYTHYDIKPKRVFAQMNPDGSAGPDLAPAAAGDEQCLAKYLPKLQTDLESIHQTTNSLKVTMCRRDEPSCVPDDSNTFIMVIYQHKSYFNYHSVYEPYVMLFKQQAPFEIHAMSRKPIWIHGRKKYPEKETSDMFYVTSMSWKSREQKYHGFIGDEMFLGFGVEDVRTGGIDIRAEDLLKDMGLCFEG</sequence>
<feature type="compositionally biased region" description="Acidic residues" evidence="1">
    <location>
        <begin position="95"/>
        <end position="105"/>
    </location>
</feature>
<dbReference type="Gene3D" id="2.115.10.20">
    <property type="entry name" value="Glycosyl hydrolase domain, family 43"/>
    <property type="match status" value="1"/>
</dbReference>
<evidence type="ECO:0000313" key="4">
    <source>
        <dbReference type="Proteomes" id="UP000009097"/>
    </source>
</evidence>
<evidence type="ECO:0000256" key="1">
    <source>
        <dbReference type="SAM" id="MobiDB-lite"/>
    </source>
</evidence>
<evidence type="ECO:0000256" key="2">
    <source>
        <dbReference type="SAM" id="Phobius"/>
    </source>
</evidence>
<feature type="region of interest" description="Disordered" evidence="1">
    <location>
        <begin position="90"/>
        <end position="130"/>
    </location>
</feature>
<proteinExistence type="predicted"/>
<protein>
    <recommendedName>
        <fullName evidence="5">EH domain-containing protein</fullName>
    </recommendedName>
</protein>
<gene>
    <name evidence="3" type="ORF">FOXG_10375</name>
</gene>
<dbReference type="AlphaFoldDB" id="A0A0J9WQ08"/>
<organism evidence="3 4">
    <name type="scientific">Fusarium oxysporum f. sp. lycopersici (strain 4287 / CBS 123668 / FGSC 9935 / NRRL 34936)</name>
    <name type="common">Fusarium vascular wilt of tomato</name>
    <dbReference type="NCBI Taxonomy" id="426428"/>
    <lineage>
        <taxon>Eukaryota</taxon>
        <taxon>Fungi</taxon>
        <taxon>Dikarya</taxon>
        <taxon>Ascomycota</taxon>
        <taxon>Pezizomycotina</taxon>
        <taxon>Sordariomycetes</taxon>
        <taxon>Hypocreomycetidae</taxon>
        <taxon>Hypocreales</taxon>
        <taxon>Nectriaceae</taxon>
        <taxon>Fusarium</taxon>
        <taxon>Fusarium oxysporum species complex</taxon>
    </lineage>
</organism>
<dbReference type="OrthoDB" id="2522565at2759"/>
<reference evidence="3" key="1">
    <citation type="submission" date="2007-04" db="EMBL/GenBank/DDBJ databases">
        <authorList>
            <consortium name="The Broad Institute Genome Sequencing Platform"/>
            <person name="Birren B."/>
            <person name="Lander E."/>
            <person name="Galagan J."/>
            <person name="Nusbaum C."/>
            <person name="Devon K."/>
            <person name="Ma L.-J."/>
            <person name="Jaffe D."/>
            <person name="Butler J."/>
            <person name="Alvarez P."/>
            <person name="Gnerre S."/>
            <person name="Grabherr M."/>
            <person name="Kleber M."/>
            <person name="Mauceli E."/>
            <person name="Brockman W."/>
            <person name="MacCallum I.A."/>
            <person name="Young S."/>
            <person name="LaButti K."/>
            <person name="DeCaprio D."/>
            <person name="Crawford M."/>
            <person name="Koehrsen M."/>
            <person name="Engels R."/>
            <person name="Montgomery P."/>
            <person name="Pearson M."/>
            <person name="Howarth C."/>
            <person name="Larson L."/>
            <person name="White J."/>
            <person name="O'Leary S."/>
            <person name="Kodira C."/>
            <person name="Zeng Q."/>
            <person name="Yandava C."/>
            <person name="Alvarado L."/>
            <person name="Kistler C."/>
            <person name="Shim W.-B."/>
            <person name="Kang S."/>
            <person name="Woloshuk C."/>
        </authorList>
    </citation>
    <scope>NUCLEOTIDE SEQUENCE</scope>
    <source>
        <strain evidence="3">4287</strain>
    </source>
</reference>
<reference evidence="3" key="2">
    <citation type="journal article" date="2010" name="Nature">
        <title>Comparative genomics reveals mobile pathogenicity chromosomes in Fusarium.</title>
        <authorList>
            <person name="Ma L.J."/>
            <person name="van der Does H.C."/>
            <person name="Borkovich K.A."/>
            <person name="Coleman J.J."/>
            <person name="Daboussi M.J."/>
            <person name="Di Pietro A."/>
            <person name="Dufresne M."/>
            <person name="Freitag M."/>
            <person name="Grabherr M."/>
            <person name="Henrissat B."/>
            <person name="Houterman P.M."/>
            <person name="Kang S."/>
            <person name="Shim W.B."/>
            <person name="Woloshuk C."/>
            <person name="Xie X."/>
            <person name="Xu J.R."/>
            <person name="Antoniw J."/>
            <person name="Baker S.E."/>
            <person name="Bluhm B.H."/>
            <person name="Breakspear A."/>
            <person name="Brown D.W."/>
            <person name="Butchko R.A."/>
            <person name="Chapman S."/>
            <person name="Coulson R."/>
            <person name="Coutinho P.M."/>
            <person name="Danchin E.G."/>
            <person name="Diener A."/>
            <person name="Gale L.R."/>
            <person name="Gardiner D.M."/>
            <person name="Goff S."/>
            <person name="Hammond-Kosack K.E."/>
            <person name="Hilburn K."/>
            <person name="Hua-Van A."/>
            <person name="Jonkers W."/>
            <person name="Kazan K."/>
            <person name="Kodira C.D."/>
            <person name="Koehrsen M."/>
            <person name="Kumar L."/>
            <person name="Lee Y.H."/>
            <person name="Li L."/>
            <person name="Manners J.M."/>
            <person name="Miranda-Saavedra D."/>
            <person name="Mukherjee M."/>
            <person name="Park G."/>
            <person name="Park J."/>
            <person name="Park S.Y."/>
            <person name="Proctor R.H."/>
            <person name="Regev A."/>
            <person name="Ruiz-Roldan M.C."/>
            <person name="Sain D."/>
            <person name="Sakthikumar S."/>
            <person name="Sykes S."/>
            <person name="Schwartz D.C."/>
            <person name="Turgeon B.G."/>
            <person name="Wapinski I."/>
            <person name="Yoder O."/>
            <person name="Young S."/>
            <person name="Zeng Q."/>
            <person name="Zhou S."/>
            <person name="Galagan J."/>
            <person name="Cuomo C.A."/>
            <person name="Kistler H.C."/>
            <person name="Rep M."/>
        </authorList>
    </citation>
    <scope>NUCLEOTIDE SEQUENCE [LARGE SCALE GENOMIC DNA]</scope>
    <source>
        <strain evidence="3">4287</strain>
    </source>
</reference>
<name>A0A0J9WQ08_FUSO4</name>
<dbReference type="Proteomes" id="UP000009097">
    <property type="component" value="Unassembled WGS sequence"/>
</dbReference>
<evidence type="ECO:0008006" key="5">
    <source>
        <dbReference type="Google" id="ProtNLM"/>
    </source>
</evidence>